<dbReference type="Pfam" id="PF09738">
    <property type="entry name" value="LRRFIP"/>
    <property type="match status" value="1"/>
</dbReference>
<dbReference type="Proteomes" id="UP001519460">
    <property type="component" value="Unassembled WGS sequence"/>
</dbReference>
<feature type="compositionally biased region" description="Basic and acidic residues" evidence="3">
    <location>
        <begin position="388"/>
        <end position="400"/>
    </location>
</feature>
<protein>
    <submittedName>
        <fullName evidence="4">Uncharacterized protein</fullName>
    </submittedName>
</protein>
<feature type="compositionally biased region" description="Acidic residues" evidence="3">
    <location>
        <begin position="967"/>
        <end position="976"/>
    </location>
</feature>
<evidence type="ECO:0000256" key="3">
    <source>
        <dbReference type="SAM" id="MobiDB-lite"/>
    </source>
</evidence>
<dbReference type="PANTHER" id="PTHR19212">
    <property type="entry name" value="LEUCINE RICH REPEAT IN FLII INTERACTING PROTEIN"/>
    <property type="match status" value="1"/>
</dbReference>
<feature type="compositionally biased region" description="Acidic residues" evidence="3">
    <location>
        <begin position="931"/>
        <end position="944"/>
    </location>
</feature>
<feature type="compositionally biased region" description="Basic and acidic residues" evidence="3">
    <location>
        <begin position="841"/>
        <end position="899"/>
    </location>
</feature>
<feature type="compositionally biased region" description="Polar residues" evidence="3">
    <location>
        <begin position="540"/>
        <end position="550"/>
    </location>
</feature>
<name>A0ABD0LMQ7_9CAEN</name>
<dbReference type="InterPro" id="IPR019139">
    <property type="entry name" value="LRRFIP1/2"/>
</dbReference>
<feature type="compositionally biased region" description="Polar residues" evidence="3">
    <location>
        <begin position="1140"/>
        <end position="1151"/>
    </location>
</feature>
<feature type="compositionally biased region" description="Basic residues" evidence="3">
    <location>
        <begin position="1197"/>
        <end position="1207"/>
    </location>
</feature>
<feature type="region of interest" description="Disordered" evidence="3">
    <location>
        <begin position="230"/>
        <end position="625"/>
    </location>
</feature>
<feature type="compositionally biased region" description="Basic and acidic residues" evidence="3">
    <location>
        <begin position="259"/>
        <end position="275"/>
    </location>
</feature>
<keyword evidence="5" id="KW-1185">Reference proteome</keyword>
<feature type="compositionally biased region" description="Polar residues" evidence="3">
    <location>
        <begin position="240"/>
        <end position="258"/>
    </location>
</feature>
<feature type="compositionally biased region" description="Polar residues" evidence="3">
    <location>
        <begin position="401"/>
        <end position="410"/>
    </location>
</feature>
<proteinExistence type="inferred from homology"/>
<feature type="compositionally biased region" description="Basic and acidic residues" evidence="3">
    <location>
        <begin position="304"/>
        <end position="328"/>
    </location>
</feature>
<feature type="compositionally biased region" description="Basic and acidic residues" evidence="3">
    <location>
        <begin position="560"/>
        <end position="580"/>
    </location>
</feature>
<dbReference type="EMBL" id="JACVVK020000035">
    <property type="protein sequence ID" value="KAK7500795.1"/>
    <property type="molecule type" value="Genomic_DNA"/>
</dbReference>
<feature type="compositionally biased region" description="Low complexity" evidence="3">
    <location>
        <begin position="1081"/>
        <end position="1095"/>
    </location>
</feature>
<feature type="compositionally biased region" description="Polar residues" evidence="3">
    <location>
        <begin position="461"/>
        <end position="470"/>
    </location>
</feature>
<feature type="compositionally biased region" description="Basic and acidic residues" evidence="3">
    <location>
        <begin position="945"/>
        <end position="966"/>
    </location>
</feature>
<feature type="compositionally biased region" description="Polar residues" evidence="3">
    <location>
        <begin position="277"/>
        <end position="303"/>
    </location>
</feature>
<feature type="region of interest" description="Disordered" evidence="3">
    <location>
        <begin position="647"/>
        <end position="678"/>
    </location>
</feature>
<feature type="compositionally biased region" description="Basic and acidic residues" evidence="3">
    <location>
        <begin position="912"/>
        <end position="930"/>
    </location>
</feature>
<evidence type="ECO:0000256" key="1">
    <source>
        <dbReference type="ARBA" id="ARBA00008275"/>
    </source>
</evidence>
<feature type="region of interest" description="Disordered" evidence="3">
    <location>
        <begin position="1"/>
        <end position="91"/>
    </location>
</feature>
<dbReference type="AlphaFoldDB" id="A0ABD0LMQ7"/>
<sequence length="1217" mass="128146">MSQSGRRRSNVRTQYSAEDQALTAISKEAENRLAAKRAARAEAKEIRTKVIEKQQRETQSRQDRTGSRRGSDDSSEGGDGSSTSDRELKKELRALEEKYKAAMVSSAQLDNEKQSLVYQVELLKDQLEEQAEAHTELQREYKEKTRNLELTKRELQAAELELKSLREQNTIKDRLISESGLVIVAADNGDLSLQQNPDGPSSNGPAGTGAVLLSSEALDMLNKCAEGSLGTQRLAPSPHASHTTYPAPSASTNHTQQPGREEGEQDAARSSRLADGDSTSSGAQTANTSPSGSGSETSHTPGDSSHDDSQKALAEDNRESSVVSKDDVEQSGSVDQSKTDTTDGKSDVATDTVETSGSAEVGNENESQGNETDGGESAAVNTCTTMHGESEKGDDDRQNVSEECNTSFKTEVSEEHSSVQSNDLAVQPDMFGESECGEESTAERADRGETGAVPSVIVTECSHSQRTGSQESEDDVDEFFDAVSTPLPSPLDTDSRFEVVGSHMGESSTDAGLPDAGTSGERDESSGQEQGDGAEVKEQAAQSEGTSTATEEAGMGGDATGKDLNSEGNEGRADSSRDNAESVESVGAGVEDVSKLSPEGGERSEPEHPISQAESCDGGSETEKPVEAEIGEADHVAANEGGEVVEEEVGELQESVSSGDGEVNVEENIPPNTQESTADAVPELTENFVESGADACVGDGGSKLEGTGDTVLDVCGSQDEGREGLIETAESRESGAGVNVNEEGSESVSHVCENAELSDNAGVLGESLVVSAETEGKIDVSTSEVSEEQGSDGANVESVNTSLEKEAPAGAENDGRDTTDAEIEKRDTSVESETTDTAAENDEKDKAAQGDERDTAVESDDMKTGAESDSDTRDTASEKDDRKKVPEGDEKDTGAKSDDMETVAESDVGDTAAKKDDGDTVSEGEKKDTAAESDDRDTVSEGDEKDAAADGEKRDEVAESDNRDTPVENDETDTAVESEKKDTSAESEEQEKPGEVADEVNVQDAEDSKPATDEEKTGAGEKTVSGETEELSDTLSPLIGTRKPLDHDISEGTTSEDSEARLDEEYDFDDIDEVLDDSGQATGASGKDAGAGAAAKEADSQSEDTSSILSKDSGMQEISKNWSDPEPVREDDSAAEATHVTDTVSITSEDSGTGKDAGAEGGMTKEKAASTDSLDLEAKLDKLAAAPDSVGKDQSKQKHGSHKKSKKFKIFKNIFHK</sequence>
<feature type="compositionally biased region" description="Basic and acidic residues" evidence="3">
    <location>
        <begin position="337"/>
        <end position="348"/>
    </location>
</feature>
<evidence type="ECO:0000313" key="5">
    <source>
        <dbReference type="Proteomes" id="UP001519460"/>
    </source>
</evidence>
<evidence type="ECO:0000256" key="2">
    <source>
        <dbReference type="ARBA" id="ARBA00023054"/>
    </source>
</evidence>
<comment type="caution">
    <text evidence="4">The sequence shown here is derived from an EMBL/GenBank/DDBJ whole genome shotgun (WGS) entry which is preliminary data.</text>
</comment>
<feature type="compositionally biased region" description="Basic residues" evidence="3">
    <location>
        <begin position="1"/>
        <end position="10"/>
    </location>
</feature>
<accession>A0ABD0LMQ7</accession>
<feature type="compositionally biased region" description="Acidic residues" evidence="3">
    <location>
        <begin position="1064"/>
        <end position="1076"/>
    </location>
</feature>
<evidence type="ECO:0000313" key="4">
    <source>
        <dbReference type="EMBL" id="KAK7500795.1"/>
    </source>
</evidence>
<organism evidence="4 5">
    <name type="scientific">Batillaria attramentaria</name>
    <dbReference type="NCBI Taxonomy" id="370345"/>
    <lineage>
        <taxon>Eukaryota</taxon>
        <taxon>Metazoa</taxon>
        <taxon>Spiralia</taxon>
        <taxon>Lophotrochozoa</taxon>
        <taxon>Mollusca</taxon>
        <taxon>Gastropoda</taxon>
        <taxon>Caenogastropoda</taxon>
        <taxon>Sorbeoconcha</taxon>
        <taxon>Cerithioidea</taxon>
        <taxon>Batillariidae</taxon>
        <taxon>Batillaria</taxon>
    </lineage>
</organism>
<gene>
    <name evidence="4" type="ORF">BaRGS_00008039</name>
</gene>
<feature type="compositionally biased region" description="Basic and acidic residues" evidence="3">
    <location>
        <begin position="1006"/>
        <end position="1019"/>
    </location>
</feature>
<feature type="compositionally biased region" description="Basic and acidic residues" evidence="3">
    <location>
        <begin position="803"/>
        <end position="829"/>
    </location>
</feature>
<feature type="compositionally biased region" description="Basic and acidic residues" evidence="3">
    <location>
        <begin position="27"/>
        <end position="72"/>
    </location>
</feature>
<dbReference type="Gene3D" id="1.20.5.4090">
    <property type="match status" value="1"/>
</dbReference>
<feature type="compositionally biased region" description="Acidic residues" evidence="3">
    <location>
        <begin position="471"/>
        <end position="480"/>
    </location>
</feature>
<feature type="region of interest" description="Disordered" evidence="3">
    <location>
        <begin position="729"/>
        <end position="749"/>
    </location>
</feature>
<keyword evidence="2" id="KW-0175">Coiled coil</keyword>
<feature type="region of interest" description="Disordered" evidence="3">
    <location>
        <begin position="773"/>
        <end position="1207"/>
    </location>
</feature>
<reference evidence="4 5" key="1">
    <citation type="journal article" date="2023" name="Sci. Data">
        <title>Genome assembly of the Korean intertidal mud-creeper Batillaria attramentaria.</title>
        <authorList>
            <person name="Patra A.K."/>
            <person name="Ho P.T."/>
            <person name="Jun S."/>
            <person name="Lee S.J."/>
            <person name="Kim Y."/>
            <person name="Won Y.J."/>
        </authorList>
    </citation>
    <scope>NUCLEOTIDE SEQUENCE [LARGE SCALE GENOMIC DNA]</scope>
    <source>
        <strain evidence="4">Wonlab-2016</strain>
    </source>
</reference>
<feature type="compositionally biased region" description="Polar residues" evidence="3">
    <location>
        <begin position="352"/>
        <end position="371"/>
    </location>
</feature>
<dbReference type="PANTHER" id="PTHR19212:SF0">
    <property type="entry name" value="LD07988P"/>
    <property type="match status" value="1"/>
</dbReference>
<feature type="compositionally biased region" description="Basic and acidic residues" evidence="3">
    <location>
        <begin position="977"/>
        <end position="995"/>
    </location>
</feature>
<comment type="similarity">
    <text evidence="1">Belongs to the LRRFIP family.</text>
</comment>